<dbReference type="Pfam" id="PF11968">
    <property type="entry name" value="Bmt2"/>
    <property type="match status" value="1"/>
</dbReference>
<dbReference type="PANTHER" id="PTHR21008">
    <property type="entry name" value="S-ADENOSYLMETHIONINE SENSOR UPSTREAM OF MTORC1-RELATED"/>
    <property type="match status" value="1"/>
</dbReference>
<sequence length="356" mass="41684">MGLLRSNKRTTITGKNLNNKTVNTINIKPKNTKKIINRYHFLIKCRAYIFKLLQIDLIKTDDELEINEFVQSYLQKRLNKSKGNNDIKLDYENELLQLRKKYNFNDKSKDQELLLILKFITTEIIDNGGLQRYQLASIMGQQSNRGGDSSKKLMEWILELNDNVVAAPELKQNHFIGMNTLEIGCLRIDNILSKNKYRKFINNIERIDLNSNHPEIAKQDFLLRDLPSNETEKFNLISCSLVVNFVPDEYKRGEMLIRLKQFCLPNGLVFLVLPLSCVENSRFMTSELLVNEIMGKGLNFKLLKEHKSNKIVYYLFQNVEGTEINKKYLKQHFNKRNHIDSSSKKNFKMNNFSISF</sequence>
<gene>
    <name evidence="4" type="ORF">HANVADRAFT_50905</name>
</gene>
<dbReference type="AlphaFoldDB" id="A0A1B7TJM0"/>
<dbReference type="GO" id="GO:0005730">
    <property type="term" value="C:nucleolus"/>
    <property type="evidence" value="ECO:0007669"/>
    <property type="project" value="TreeGrafter"/>
</dbReference>
<keyword evidence="5" id="KW-1185">Reference proteome</keyword>
<organism evidence="4 5">
    <name type="scientific">Hanseniaspora valbyensis NRRL Y-1626</name>
    <dbReference type="NCBI Taxonomy" id="766949"/>
    <lineage>
        <taxon>Eukaryota</taxon>
        <taxon>Fungi</taxon>
        <taxon>Dikarya</taxon>
        <taxon>Ascomycota</taxon>
        <taxon>Saccharomycotina</taxon>
        <taxon>Saccharomycetes</taxon>
        <taxon>Saccharomycodales</taxon>
        <taxon>Saccharomycodaceae</taxon>
        <taxon>Hanseniaspora</taxon>
    </lineage>
</organism>
<keyword evidence="2" id="KW-0808">Transferase</keyword>
<keyword evidence="3" id="KW-0949">S-adenosyl-L-methionine</keyword>
<evidence type="ECO:0000256" key="1">
    <source>
        <dbReference type="ARBA" id="ARBA00022603"/>
    </source>
</evidence>
<evidence type="ECO:0000313" key="4">
    <source>
        <dbReference type="EMBL" id="OBA28950.1"/>
    </source>
</evidence>
<evidence type="ECO:0000313" key="5">
    <source>
        <dbReference type="Proteomes" id="UP000092321"/>
    </source>
</evidence>
<dbReference type="EMBL" id="LXPE01000001">
    <property type="protein sequence ID" value="OBA28950.1"/>
    <property type="molecule type" value="Genomic_DNA"/>
</dbReference>
<dbReference type="GO" id="GO:0016433">
    <property type="term" value="F:rRNA (adenine) methyltransferase activity"/>
    <property type="evidence" value="ECO:0007669"/>
    <property type="project" value="TreeGrafter"/>
</dbReference>
<protein>
    <recommendedName>
        <fullName evidence="6">25S rRNA adenine-N(1) methyltransferase</fullName>
    </recommendedName>
</protein>
<reference evidence="5" key="1">
    <citation type="journal article" date="2016" name="Proc. Natl. Acad. Sci. U.S.A.">
        <title>Comparative genomics of biotechnologically important yeasts.</title>
        <authorList>
            <person name="Riley R."/>
            <person name="Haridas S."/>
            <person name="Wolfe K.H."/>
            <person name="Lopes M.R."/>
            <person name="Hittinger C.T."/>
            <person name="Goeker M."/>
            <person name="Salamov A.A."/>
            <person name="Wisecaver J.H."/>
            <person name="Long T.M."/>
            <person name="Calvey C.H."/>
            <person name="Aerts A.L."/>
            <person name="Barry K.W."/>
            <person name="Choi C."/>
            <person name="Clum A."/>
            <person name="Coughlan A.Y."/>
            <person name="Deshpande S."/>
            <person name="Douglass A.P."/>
            <person name="Hanson S.J."/>
            <person name="Klenk H.-P."/>
            <person name="LaButti K.M."/>
            <person name="Lapidus A."/>
            <person name="Lindquist E.A."/>
            <person name="Lipzen A.M."/>
            <person name="Meier-Kolthoff J.P."/>
            <person name="Ohm R.A."/>
            <person name="Otillar R.P."/>
            <person name="Pangilinan J.L."/>
            <person name="Peng Y."/>
            <person name="Rokas A."/>
            <person name="Rosa C.A."/>
            <person name="Scheuner C."/>
            <person name="Sibirny A.A."/>
            <person name="Slot J.C."/>
            <person name="Stielow J.B."/>
            <person name="Sun H."/>
            <person name="Kurtzman C.P."/>
            <person name="Blackwell M."/>
            <person name="Grigoriev I.V."/>
            <person name="Jeffries T.W."/>
        </authorList>
    </citation>
    <scope>NUCLEOTIDE SEQUENCE [LARGE SCALE GENOMIC DNA]</scope>
    <source>
        <strain evidence="5">NRRL Y-1626</strain>
    </source>
</reference>
<evidence type="ECO:0000256" key="3">
    <source>
        <dbReference type="ARBA" id="ARBA00022691"/>
    </source>
</evidence>
<evidence type="ECO:0000256" key="2">
    <source>
        <dbReference type="ARBA" id="ARBA00022679"/>
    </source>
</evidence>
<keyword evidence="1" id="KW-0489">Methyltransferase</keyword>
<dbReference type="OrthoDB" id="5954793at2759"/>
<proteinExistence type="predicted"/>
<evidence type="ECO:0008006" key="6">
    <source>
        <dbReference type="Google" id="ProtNLM"/>
    </source>
</evidence>
<name>A0A1B7TJM0_9ASCO</name>
<comment type="caution">
    <text evidence="4">The sequence shown here is derived from an EMBL/GenBank/DDBJ whole genome shotgun (WGS) entry which is preliminary data.</text>
</comment>
<dbReference type="PANTHER" id="PTHR21008:SF1">
    <property type="entry name" value="25S RRNA (ADENINE(2142)-N(1))-METHYLTRANSFERASE"/>
    <property type="match status" value="1"/>
</dbReference>
<dbReference type="Proteomes" id="UP000092321">
    <property type="component" value="Unassembled WGS sequence"/>
</dbReference>
<dbReference type="InterPro" id="IPR021867">
    <property type="entry name" value="Bmt2/SAMTOR"/>
</dbReference>
<accession>A0A1B7TJM0</accession>